<sequence>MTTKITELVRRDPEEIWTDGNLETIDDLFAESFVLHDPSSANEQRGRDEYREYVETYRAAFPDLEYAVETVIAEDDIAALRYTARGTHEGELLGLEPTGERVSVSGMEMYRVEDGRITEMWTSYDSLGLFQELGVVPPLEELDETSERD</sequence>
<dbReference type="InterPro" id="IPR009959">
    <property type="entry name" value="Cyclase_SnoaL-like"/>
</dbReference>
<dbReference type="Pfam" id="PF07366">
    <property type="entry name" value="SnoaL"/>
    <property type="match status" value="1"/>
</dbReference>
<dbReference type="OrthoDB" id="8685at2157"/>
<name>A0A8J8Q5T0_9EURY</name>
<dbReference type="Gene3D" id="3.10.450.50">
    <property type="match status" value="1"/>
</dbReference>
<keyword evidence="2" id="KW-1185">Reference proteome</keyword>
<dbReference type="InterPro" id="IPR032710">
    <property type="entry name" value="NTF2-like_dom_sf"/>
</dbReference>
<evidence type="ECO:0000313" key="1">
    <source>
        <dbReference type="EMBL" id="TYL39123.1"/>
    </source>
</evidence>
<accession>A0A8J8Q5T0</accession>
<dbReference type="EMBL" id="PHNJ01000003">
    <property type="protein sequence ID" value="TYL39123.1"/>
    <property type="molecule type" value="Genomic_DNA"/>
</dbReference>
<proteinExistence type="predicted"/>
<dbReference type="SUPFAM" id="SSF54427">
    <property type="entry name" value="NTF2-like"/>
    <property type="match status" value="1"/>
</dbReference>
<protein>
    <submittedName>
        <fullName evidence="1">Ester cyclase</fullName>
    </submittedName>
</protein>
<reference evidence="1" key="1">
    <citation type="submission" date="2017-11" db="EMBL/GenBank/DDBJ databases">
        <authorList>
            <person name="Kajale S.C."/>
            <person name="Sharma A."/>
        </authorList>
    </citation>
    <scope>NUCLEOTIDE SEQUENCE</scope>
    <source>
        <strain evidence="1">LS1_42</strain>
    </source>
</reference>
<organism evidence="1 2">
    <name type="scientific">Natronococcus pandeyae</name>
    <dbReference type="NCBI Taxonomy" id="2055836"/>
    <lineage>
        <taxon>Archaea</taxon>
        <taxon>Methanobacteriati</taxon>
        <taxon>Methanobacteriota</taxon>
        <taxon>Stenosarchaea group</taxon>
        <taxon>Halobacteria</taxon>
        <taxon>Halobacteriales</taxon>
        <taxon>Natrialbaceae</taxon>
        <taxon>Natronococcus</taxon>
    </lineage>
</organism>
<dbReference type="PANTHER" id="PTHR38436">
    <property type="entry name" value="POLYKETIDE CYCLASE SNOAL-LIKE DOMAIN"/>
    <property type="match status" value="1"/>
</dbReference>
<dbReference type="GO" id="GO:0030638">
    <property type="term" value="P:polyketide metabolic process"/>
    <property type="evidence" value="ECO:0007669"/>
    <property type="project" value="InterPro"/>
</dbReference>
<dbReference type="Proteomes" id="UP000766904">
    <property type="component" value="Unassembled WGS sequence"/>
</dbReference>
<evidence type="ECO:0000313" key="2">
    <source>
        <dbReference type="Proteomes" id="UP000766904"/>
    </source>
</evidence>
<gene>
    <name evidence="1" type="ORF">CV102_07470</name>
</gene>
<dbReference type="PANTHER" id="PTHR38436:SF1">
    <property type="entry name" value="ESTER CYCLASE"/>
    <property type="match status" value="1"/>
</dbReference>
<comment type="caution">
    <text evidence="1">The sequence shown here is derived from an EMBL/GenBank/DDBJ whole genome shotgun (WGS) entry which is preliminary data.</text>
</comment>
<dbReference type="RefSeq" id="WP_148857262.1">
    <property type="nucleotide sequence ID" value="NZ_PHNJ01000003.1"/>
</dbReference>
<dbReference type="AlphaFoldDB" id="A0A8J8Q5T0"/>